<dbReference type="RefSeq" id="WP_139806497.1">
    <property type="nucleotide sequence ID" value="NZ_FWWU01000005.1"/>
</dbReference>
<evidence type="ECO:0000313" key="2">
    <source>
        <dbReference type="Proteomes" id="UP000192582"/>
    </source>
</evidence>
<reference evidence="1 2" key="1">
    <citation type="submission" date="2017-04" db="EMBL/GenBank/DDBJ databases">
        <authorList>
            <person name="Afonso C.L."/>
            <person name="Miller P.J."/>
            <person name="Scott M.A."/>
            <person name="Spackman E."/>
            <person name="Goraichik I."/>
            <person name="Dimitrov K.M."/>
            <person name="Suarez D.L."/>
            <person name="Swayne D.E."/>
        </authorList>
    </citation>
    <scope>NUCLEOTIDE SEQUENCE [LARGE SCALE GENOMIC DNA]</scope>
    <source>
        <strain evidence="1 2">KR-140</strain>
    </source>
</reference>
<proteinExistence type="predicted"/>
<organism evidence="1 2">
    <name type="scientific">Deinococcus hopiensis KR-140</name>
    <dbReference type="NCBI Taxonomy" id="695939"/>
    <lineage>
        <taxon>Bacteria</taxon>
        <taxon>Thermotogati</taxon>
        <taxon>Deinococcota</taxon>
        <taxon>Deinococci</taxon>
        <taxon>Deinococcales</taxon>
        <taxon>Deinococcaceae</taxon>
        <taxon>Deinococcus</taxon>
    </lineage>
</organism>
<gene>
    <name evidence="1" type="ORF">SAMN00790413_04650</name>
</gene>
<keyword evidence="2" id="KW-1185">Reference proteome</keyword>
<dbReference type="EMBL" id="FWWU01000005">
    <property type="protein sequence ID" value="SMB81625.1"/>
    <property type="molecule type" value="Genomic_DNA"/>
</dbReference>
<sequence length="162" mass="18458">MTDVYSLPRGITGFAPKGERHPWVESADFHRLCNEAARYVRARLVRVATAEGQVDRNFHVAEVQIGSERTSILCNAHYPWLALVEPTHAVDFASLAFNMKWKEVPGLAQALKGFSDFRVLDIAYLEAFPKSQVLQDLWACEVKQVQSWKPQRIGEIIFNAWD</sequence>
<evidence type="ECO:0000313" key="1">
    <source>
        <dbReference type="EMBL" id="SMB81625.1"/>
    </source>
</evidence>
<dbReference type="OrthoDB" id="6313019at2"/>
<dbReference type="Proteomes" id="UP000192582">
    <property type="component" value="Unassembled WGS sequence"/>
</dbReference>
<protein>
    <submittedName>
        <fullName evidence="1">Uncharacterized protein</fullName>
    </submittedName>
</protein>
<name>A0A1W1UKG9_9DEIO</name>
<accession>A0A1W1UKG9</accession>
<dbReference type="AlphaFoldDB" id="A0A1W1UKG9"/>